<dbReference type="PANTHER" id="PTHR34580">
    <property type="match status" value="1"/>
</dbReference>
<proteinExistence type="predicted"/>
<dbReference type="EMBL" id="CP058554">
    <property type="protein sequence ID" value="QMV73233.1"/>
    <property type="molecule type" value="Genomic_DNA"/>
</dbReference>
<evidence type="ECO:0000256" key="1">
    <source>
        <dbReference type="ARBA" id="ARBA00023015"/>
    </source>
</evidence>
<dbReference type="AlphaFoldDB" id="A0A7G5EGV8"/>
<dbReference type="RefSeq" id="WP_182327729.1">
    <property type="nucleotide sequence ID" value="NZ_CP058554.1"/>
</dbReference>
<dbReference type="Pfam" id="PF25583">
    <property type="entry name" value="WCX"/>
    <property type="match status" value="1"/>
</dbReference>
<dbReference type="SMART" id="SM00420">
    <property type="entry name" value="HTH_DEOR"/>
    <property type="match status" value="1"/>
</dbReference>
<name>A0A7G5EGV8_9BURK</name>
<keyword evidence="1" id="KW-0805">Transcription regulation</keyword>
<dbReference type="Proteomes" id="UP000515240">
    <property type="component" value="Chromosome"/>
</dbReference>
<dbReference type="InterPro" id="IPR051534">
    <property type="entry name" value="CBASS_pafABC_assoc_protein"/>
</dbReference>
<dbReference type="Gene3D" id="1.10.10.10">
    <property type="entry name" value="Winged helix-like DNA-binding domain superfamily/Winged helix DNA-binding domain"/>
    <property type="match status" value="1"/>
</dbReference>
<dbReference type="Pfam" id="PF08220">
    <property type="entry name" value="HTH_DeoR"/>
    <property type="match status" value="1"/>
</dbReference>
<dbReference type="InterPro" id="IPR036388">
    <property type="entry name" value="WH-like_DNA-bd_sf"/>
</dbReference>
<dbReference type="KEGG" id="cpis:HS961_10560"/>
<dbReference type="InterPro" id="IPR001034">
    <property type="entry name" value="DeoR_HTH"/>
</dbReference>
<evidence type="ECO:0000313" key="6">
    <source>
        <dbReference type="Proteomes" id="UP000515240"/>
    </source>
</evidence>
<dbReference type="InterPro" id="IPR026881">
    <property type="entry name" value="WYL_dom"/>
</dbReference>
<dbReference type="Pfam" id="PF13280">
    <property type="entry name" value="WYL"/>
    <property type="match status" value="1"/>
</dbReference>
<dbReference type="PROSITE" id="PS52050">
    <property type="entry name" value="WYL"/>
    <property type="match status" value="1"/>
</dbReference>
<dbReference type="PROSITE" id="PS51000">
    <property type="entry name" value="HTH_DEOR_2"/>
    <property type="match status" value="1"/>
</dbReference>
<dbReference type="InterPro" id="IPR057727">
    <property type="entry name" value="WCX_dom"/>
</dbReference>
<organism evidence="5 6">
    <name type="scientific">Comamonas piscis</name>
    <dbReference type="NCBI Taxonomy" id="1562974"/>
    <lineage>
        <taxon>Bacteria</taxon>
        <taxon>Pseudomonadati</taxon>
        <taxon>Pseudomonadota</taxon>
        <taxon>Betaproteobacteria</taxon>
        <taxon>Burkholderiales</taxon>
        <taxon>Comamonadaceae</taxon>
        <taxon>Comamonas</taxon>
    </lineage>
</organism>
<protein>
    <submittedName>
        <fullName evidence="5">WYL domain-containing protein</fullName>
    </submittedName>
</protein>
<reference evidence="5 6" key="1">
    <citation type="journal article" date="2020" name="G3 (Bethesda)">
        <title>CeMbio - The Caenorhabditis elegans Microbiome Resource.</title>
        <authorList>
            <person name="Dirksen P."/>
            <person name="Assie A."/>
            <person name="Zimmermann J."/>
            <person name="Zhang F."/>
            <person name="Tietje A.M."/>
            <person name="Marsh S.A."/>
            <person name="Felix M.A."/>
            <person name="Shapira M."/>
            <person name="Kaleta C."/>
            <person name="Schulenburg H."/>
            <person name="Samuel B."/>
        </authorList>
    </citation>
    <scope>NUCLEOTIDE SEQUENCE [LARGE SCALE GENOMIC DNA]</scope>
    <source>
        <strain evidence="5 6">BIGb0172</strain>
    </source>
</reference>
<keyword evidence="2" id="KW-0238">DNA-binding</keyword>
<sequence length="302" mass="34213">MSSSTSSLDTIAYRLSAILRRLNAGETLVIKRLADEFGVTERTIRRDLNERFSFLNLEKKSNRYSLPPYKLGTFSQRDVQRIASLAGLQGMSPALSGEFLGDLLDDSLRGSLLVHGTKAEDISNKEPDIAKLRAAIQDRLVVEFEYSKPDDTRKILQVNPYKLVLNEGVWYLQATDQGKVKSYAVSRIDRLLVSMEAFTPDTEVVDYLKKEDTVWLNQEKTEVVLKVLPPAASYFQRRQLIGSQKIEMTFKDGEILVSGLIAHQNQILPIVRYWIPYVRVVRPDGLQAELDAQLKTYVGLSD</sequence>
<feature type="domain" description="HTH deoR-type" evidence="4">
    <location>
        <begin position="11"/>
        <end position="66"/>
    </location>
</feature>
<gene>
    <name evidence="5" type="ORF">HS961_10560</name>
</gene>
<dbReference type="PANTHER" id="PTHR34580:SF1">
    <property type="entry name" value="PROTEIN PAFC"/>
    <property type="match status" value="1"/>
</dbReference>
<dbReference type="InterPro" id="IPR018356">
    <property type="entry name" value="Tscrpt_reg_HTH_DeoR_CS"/>
</dbReference>
<dbReference type="GO" id="GO:0003677">
    <property type="term" value="F:DNA binding"/>
    <property type="evidence" value="ECO:0007669"/>
    <property type="project" value="UniProtKB-KW"/>
</dbReference>
<evidence type="ECO:0000256" key="3">
    <source>
        <dbReference type="ARBA" id="ARBA00023163"/>
    </source>
</evidence>
<dbReference type="GO" id="GO:0003700">
    <property type="term" value="F:DNA-binding transcription factor activity"/>
    <property type="evidence" value="ECO:0007669"/>
    <property type="project" value="InterPro"/>
</dbReference>
<keyword evidence="6" id="KW-1185">Reference proteome</keyword>
<evidence type="ECO:0000313" key="5">
    <source>
        <dbReference type="EMBL" id="QMV73233.1"/>
    </source>
</evidence>
<evidence type="ECO:0000259" key="4">
    <source>
        <dbReference type="PROSITE" id="PS51000"/>
    </source>
</evidence>
<keyword evidence="3" id="KW-0804">Transcription</keyword>
<accession>A0A7G5EGV8</accession>
<dbReference type="PROSITE" id="PS00894">
    <property type="entry name" value="HTH_DEOR_1"/>
    <property type="match status" value="1"/>
</dbReference>
<evidence type="ECO:0000256" key="2">
    <source>
        <dbReference type="ARBA" id="ARBA00023125"/>
    </source>
</evidence>